<dbReference type="EMBL" id="VIFM01000230">
    <property type="protein sequence ID" value="TQF10781.1"/>
    <property type="molecule type" value="Genomic_DNA"/>
</dbReference>
<dbReference type="GO" id="GO:0016757">
    <property type="term" value="F:glycosyltransferase activity"/>
    <property type="evidence" value="ECO:0007669"/>
    <property type="project" value="InterPro"/>
</dbReference>
<dbReference type="PANTHER" id="PTHR45947:SF3">
    <property type="entry name" value="SULFOQUINOVOSYL TRANSFERASE SQD2"/>
    <property type="match status" value="1"/>
</dbReference>
<evidence type="ECO:0000313" key="4">
    <source>
        <dbReference type="Proteomes" id="UP000315369"/>
    </source>
</evidence>
<protein>
    <submittedName>
        <fullName evidence="3">Glycosyltransferase family 4 protein</fullName>
    </submittedName>
</protein>
<dbReference type="InterPro" id="IPR001296">
    <property type="entry name" value="Glyco_trans_1"/>
</dbReference>
<keyword evidence="4" id="KW-1185">Reference proteome</keyword>
<accession>A0A540WP29</accession>
<dbReference type="Gene3D" id="3.40.50.2000">
    <property type="entry name" value="Glycogen Phosphorylase B"/>
    <property type="match status" value="2"/>
</dbReference>
<dbReference type="OrthoDB" id="267270at2"/>
<keyword evidence="3" id="KW-0808">Transferase</keyword>
<evidence type="ECO:0000259" key="1">
    <source>
        <dbReference type="Pfam" id="PF00534"/>
    </source>
</evidence>
<organism evidence="3 4">
    <name type="scientific">Myxococcus llanfairpwllgwyngyllgogerychwyrndrobwllllantysiliogogogochensis</name>
    <dbReference type="NCBI Taxonomy" id="2590453"/>
    <lineage>
        <taxon>Bacteria</taxon>
        <taxon>Pseudomonadati</taxon>
        <taxon>Myxococcota</taxon>
        <taxon>Myxococcia</taxon>
        <taxon>Myxococcales</taxon>
        <taxon>Cystobacterineae</taxon>
        <taxon>Myxococcaceae</taxon>
        <taxon>Myxococcus</taxon>
    </lineage>
</organism>
<dbReference type="Proteomes" id="UP000315369">
    <property type="component" value="Unassembled WGS sequence"/>
</dbReference>
<dbReference type="InterPro" id="IPR028098">
    <property type="entry name" value="Glyco_trans_4-like_N"/>
</dbReference>
<dbReference type="CDD" id="cd03801">
    <property type="entry name" value="GT4_PimA-like"/>
    <property type="match status" value="1"/>
</dbReference>
<dbReference type="InterPro" id="IPR050194">
    <property type="entry name" value="Glycosyltransferase_grp1"/>
</dbReference>
<sequence length="429" mass="46862">MAWTLLDRTRAMTVAPFRLGMLIPEFPTQTHAFFWREITALRAAGVEVHIFSTRRPVEGCPHEWAERAASETTYLYPPRLSSALLSPRDFPGMAKALAYVSRLSVDVKQKARALGMLACAVDFLHYSRERKLDHLHGHSAADAAHVLALCRILGGPRYSFHLHGDLPVYGTDHAAKAWDATFVAAAARPMQRELIEDVGLPPERTYTLWMGVDTDRFVPPPQRVESPRGLHLVSVGRLHLCKGHVHTFAALRKALDRGLRAHLTVGGRGPHEQEIRQSMARFGLEPHVKLVGPLGEGAVIELLHGADAFVLSSIGLGEASPVAVMEAMACGVPPVCSIIGGTPDMISDGAEGLLVAQGDEEGLANAFLRLGQDVALRERMARAARERAVRSFDYRETGRRLLDAIHASRAPQRQAAWQGATPRADQAAA</sequence>
<reference evidence="3 4" key="1">
    <citation type="submission" date="2019-06" db="EMBL/GenBank/DDBJ databases">
        <authorList>
            <person name="Livingstone P."/>
            <person name="Whitworth D."/>
        </authorList>
    </citation>
    <scope>NUCLEOTIDE SEQUENCE [LARGE SCALE GENOMIC DNA]</scope>
    <source>
        <strain evidence="3 4">AM401</strain>
    </source>
</reference>
<evidence type="ECO:0000259" key="2">
    <source>
        <dbReference type="Pfam" id="PF13439"/>
    </source>
</evidence>
<dbReference type="SUPFAM" id="SSF53756">
    <property type="entry name" value="UDP-Glycosyltransferase/glycogen phosphorylase"/>
    <property type="match status" value="1"/>
</dbReference>
<feature type="domain" description="Glycosyl transferase family 1" evidence="1">
    <location>
        <begin position="232"/>
        <end position="387"/>
    </location>
</feature>
<name>A0A540WP29_9BACT</name>
<dbReference type="Pfam" id="PF00534">
    <property type="entry name" value="Glycos_transf_1"/>
    <property type="match status" value="1"/>
</dbReference>
<dbReference type="AlphaFoldDB" id="A0A540WP29"/>
<dbReference type="Pfam" id="PF13439">
    <property type="entry name" value="Glyco_transf_4"/>
    <property type="match status" value="1"/>
</dbReference>
<comment type="caution">
    <text evidence="3">The sequence shown here is derived from an EMBL/GenBank/DDBJ whole genome shotgun (WGS) entry which is preliminary data.</text>
</comment>
<gene>
    <name evidence="3" type="ORF">FJV41_37715</name>
</gene>
<dbReference type="PANTHER" id="PTHR45947">
    <property type="entry name" value="SULFOQUINOVOSYL TRANSFERASE SQD2"/>
    <property type="match status" value="1"/>
</dbReference>
<evidence type="ECO:0000313" key="3">
    <source>
        <dbReference type="EMBL" id="TQF10781.1"/>
    </source>
</evidence>
<feature type="domain" description="Glycosyltransferase subfamily 4-like N-terminal" evidence="2">
    <location>
        <begin position="38"/>
        <end position="216"/>
    </location>
</feature>
<proteinExistence type="predicted"/>